<evidence type="ECO:0000313" key="4">
    <source>
        <dbReference type="Proteomes" id="UP001462640"/>
    </source>
</evidence>
<keyword evidence="4" id="KW-1185">Reference proteome</keyword>
<keyword evidence="2" id="KW-1133">Transmembrane helix</keyword>
<dbReference type="EMBL" id="JBDPZC010000001">
    <property type="protein sequence ID" value="MEO3712038.1"/>
    <property type="molecule type" value="Genomic_DNA"/>
</dbReference>
<organism evidence="3 4">
    <name type="scientific">Roseateles flavus</name>
    <dbReference type="NCBI Taxonomy" id="3149041"/>
    <lineage>
        <taxon>Bacteria</taxon>
        <taxon>Pseudomonadati</taxon>
        <taxon>Pseudomonadota</taxon>
        <taxon>Betaproteobacteria</taxon>
        <taxon>Burkholderiales</taxon>
        <taxon>Sphaerotilaceae</taxon>
        <taxon>Roseateles</taxon>
    </lineage>
</organism>
<evidence type="ECO:0000313" key="3">
    <source>
        <dbReference type="EMBL" id="MEO3712038.1"/>
    </source>
</evidence>
<sequence length="167" mass="17856">MSAVNANNPAAARVSWPLILLATAGLVVVVSLYAGYRSGQIVQAASGAADGKPTAPAAPQESGGPSTDKERANAAPELAWPRWAFQLKDPLPERQPPLTPPPWRILGATMTQGTWNLLILREGKAETEYFKVGDKLPGNYLITAISEEDVTLKHGKREMVLAYIGTP</sequence>
<evidence type="ECO:0000256" key="2">
    <source>
        <dbReference type="SAM" id="Phobius"/>
    </source>
</evidence>
<keyword evidence="2" id="KW-0812">Transmembrane</keyword>
<comment type="caution">
    <text evidence="3">The sequence shown here is derived from an EMBL/GenBank/DDBJ whole genome shotgun (WGS) entry which is preliminary data.</text>
</comment>
<reference evidence="3 4" key="1">
    <citation type="submission" date="2024-05" db="EMBL/GenBank/DDBJ databases">
        <title>Roseateles sp. 2.12 16S ribosomal RNA gene Genome sequencing and assembly.</title>
        <authorList>
            <person name="Woo H."/>
        </authorList>
    </citation>
    <scope>NUCLEOTIDE SEQUENCE [LARGE SCALE GENOMIC DNA]</scope>
    <source>
        <strain evidence="3 4">2.12</strain>
    </source>
</reference>
<dbReference type="RefSeq" id="WP_347606629.1">
    <property type="nucleotide sequence ID" value="NZ_JBDPZC010000001.1"/>
</dbReference>
<evidence type="ECO:0008006" key="5">
    <source>
        <dbReference type="Google" id="ProtNLM"/>
    </source>
</evidence>
<protein>
    <recommendedName>
        <fullName evidence="5">Type II secretion system protein GspC N-terminal domain-containing protein</fullName>
    </recommendedName>
</protein>
<feature type="region of interest" description="Disordered" evidence="1">
    <location>
        <begin position="48"/>
        <end position="73"/>
    </location>
</feature>
<keyword evidence="2" id="KW-0472">Membrane</keyword>
<accession>A0ABV0GAE2</accession>
<dbReference type="Proteomes" id="UP001462640">
    <property type="component" value="Unassembled WGS sequence"/>
</dbReference>
<evidence type="ECO:0000256" key="1">
    <source>
        <dbReference type="SAM" id="MobiDB-lite"/>
    </source>
</evidence>
<gene>
    <name evidence="3" type="ORF">ABDJ40_04570</name>
</gene>
<feature type="transmembrane region" description="Helical" evidence="2">
    <location>
        <begin position="14"/>
        <end position="36"/>
    </location>
</feature>
<name>A0ABV0GAE2_9BURK</name>
<proteinExistence type="predicted"/>